<protein>
    <submittedName>
        <fullName evidence="5">Predicted protein</fullName>
    </submittedName>
</protein>
<dbReference type="InterPro" id="IPR042178">
    <property type="entry name" value="Serpin_sf_1"/>
</dbReference>
<dbReference type="Gene3D" id="2.30.39.10">
    <property type="entry name" value="Alpha-1-antitrypsin, domain 1"/>
    <property type="match status" value="1"/>
</dbReference>
<accession>D2VTP9</accession>
<dbReference type="EMBL" id="GG738897">
    <property type="protein sequence ID" value="EFC39763.1"/>
    <property type="molecule type" value="Genomic_DNA"/>
</dbReference>
<evidence type="ECO:0000313" key="5">
    <source>
        <dbReference type="EMBL" id="EFC39763.1"/>
    </source>
</evidence>
<dbReference type="OMA" id="RHIDELY"/>
<reference evidence="5 6" key="1">
    <citation type="journal article" date="2010" name="Cell">
        <title>The genome of Naegleria gruberi illuminates early eukaryotic versatility.</title>
        <authorList>
            <person name="Fritz-Laylin L.K."/>
            <person name="Prochnik S.E."/>
            <person name="Ginger M.L."/>
            <person name="Dacks J.B."/>
            <person name="Carpenter M.L."/>
            <person name="Field M.C."/>
            <person name="Kuo A."/>
            <person name="Paredez A."/>
            <person name="Chapman J."/>
            <person name="Pham J."/>
            <person name="Shu S."/>
            <person name="Neupane R."/>
            <person name="Cipriano M."/>
            <person name="Mancuso J."/>
            <person name="Tu H."/>
            <person name="Salamov A."/>
            <person name="Lindquist E."/>
            <person name="Shapiro H."/>
            <person name="Lucas S."/>
            <person name="Grigoriev I.V."/>
            <person name="Cande W.Z."/>
            <person name="Fulton C."/>
            <person name="Rokhsar D.S."/>
            <person name="Dawson S.C."/>
        </authorList>
    </citation>
    <scope>NUCLEOTIDE SEQUENCE [LARGE SCALE GENOMIC DNA]</scope>
    <source>
        <strain evidence="5 6">NEG-M</strain>
    </source>
</reference>
<evidence type="ECO:0000313" key="6">
    <source>
        <dbReference type="Proteomes" id="UP000006671"/>
    </source>
</evidence>
<dbReference type="RefSeq" id="XP_002672507.1">
    <property type="nucleotide sequence ID" value="XM_002672461.1"/>
</dbReference>
<organism evidence="6">
    <name type="scientific">Naegleria gruberi</name>
    <name type="common">Amoeba</name>
    <dbReference type="NCBI Taxonomy" id="5762"/>
    <lineage>
        <taxon>Eukaryota</taxon>
        <taxon>Discoba</taxon>
        <taxon>Heterolobosea</taxon>
        <taxon>Tetramitia</taxon>
        <taxon>Eutetramitia</taxon>
        <taxon>Vahlkampfiidae</taxon>
        <taxon>Naegleria</taxon>
    </lineage>
</organism>
<dbReference type="SMART" id="SM00093">
    <property type="entry name" value="SERPIN"/>
    <property type="match status" value="1"/>
</dbReference>
<dbReference type="SUPFAM" id="SSF56574">
    <property type="entry name" value="Serpins"/>
    <property type="match status" value="1"/>
</dbReference>
<dbReference type="CDD" id="cd00172">
    <property type="entry name" value="serpin"/>
    <property type="match status" value="1"/>
</dbReference>
<dbReference type="PANTHER" id="PTHR11461">
    <property type="entry name" value="SERINE PROTEASE INHIBITOR, SERPIN"/>
    <property type="match status" value="1"/>
</dbReference>
<dbReference type="InterPro" id="IPR036186">
    <property type="entry name" value="Serpin_sf"/>
</dbReference>
<dbReference type="PANTHER" id="PTHR11461:SF211">
    <property type="entry name" value="GH10112P-RELATED"/>
    <property type="match status" value="1"/>
</dbReference>
<evidence type="ECO:0000256" key="2">
    <source>
        <dbReference type="RuleBase" id="RU000411"/>
    </source>
</evidence>
<feature type="region of interest" description="Disordered" evidence="3">
    <location>
        <begin position="1"/>
        <end position="110"/>
    </location>
</feature>
<feature type="compositionally biased region" description="Polar residues" evidence="3">
    <location>
        <begin position="7"/>
        <end position="33"/>
    </location>
</feature>
<comment type="similarity">
    <text evidence="1 2">Belongs to the serpin family.</text>
</comment>
<evidence type="ECO:0000256" key="1">
    <source>
        <dbReference type="ARBA" id="ARBA00009500"/>
    </source>
</evidence>
<dbReference type="STRING" id="5762.D2VTP9"/>
<sequence length="516" mass="59014">MPKHTKFTNNPLTGQLEKTTTEATTSISIGIGQSTPPSERSTTTSHRGGNHNRRGGSPRGGRVATHQYTDRLSFNDGKNRKIDDNAMIDENDDQKQTRPSWGKRRVSTSQTNMSLAENEFSSALFSIKVGLKENVVMSPFSIFICFLNCMVGTNNESLTEIIDGLFLSKSYDSVGNFNTLKEKFENWKKTELEKYTNMIKILIQTNDTLSIANRIYLQETVQIKEPFLQELESKFDSQAERVDFMNKPSAQVRLINKWVEDKTRKYIRDLLSDTDINRQTIMVLVNAIYFNGKWKYQFKNRSTFKKSFRTISNPSGGDKCDMMHMSSDKKFCYANLDEYQLLQLPYSDEDYCMTFIKPNENVTLNEETENDFNQWIIEKLQDVTQLQPNTFVKVDRIEIPKFKFQATLPNLVQSFREDPFNIKNIFSSQADFSSMLANSNDQVHISNVIHKAFIQVDESGTVAAAATAMGGRGGGRAMKKFTPSYQFIADRPFVFILQHLPTNTILFTGKINEMTN</sequence>
<dbReference type="InterPro" id="IPR023795">
    <property type="entry name" value="Serpin_CS"/>
</dbReference>
<gene>
    <name evidence="5" type="ORF">NAEGRDRAFT_81185</name>
</gene>
<dbReference type="InterPro" id="IPR000215">
    <property type="entry name" value="Serpin_fam"/>
</dbReference>
<keyword evidence="6" id="KW-1185">Reference proteome</keyword>
<dbReference type="Pfam" id="PF00079">
    <property type="entry name" value="Serpin"/>
    <property type="match status" value="1"/>
</dbReference>
<dbReference type="GO" id="GO:0005615">
    <property type="term" value="C:extracellular space"/>
    <property type="evidence" value="ECO:0007669"/>
    <property type="project" value="InterPro"/>
</dbReference>
<dbReference type="GeneID" id="8860860"/>
<name>D2VTP9_NAEGR</name>
<dbReference type="PROSITE" id="PS00284">
    <property type="entry name" value="SERPIN"/>
    <property type="match status" value="1"/>
</dbReference>
<dbReference type="VEuPathDB" id="AmoebaDB:NAEGRDRAFT_81185"/>
<dbReference type="InterPro" id="IPR023796">
    <property type="entry name" value="Serpin_dom"/>
</dbReference>
<dbReference type="Proteomes" id="UP000006671">
    <property type="component" value="Unassembled WGS sequence"/>
</dbReference>
<proteinExistence type="inferred from homology"/>
<feature type="domain" description="Serpin" evidence="4">
    <location>
        <begin position="122"/>
        <end position="514"/>
    </location>
</feature>
<evidence type="ECO:0000256" key="3">
    <source>
        <dbReference type="SAM" id="MobiDB-lite"/>
    </source>
</evidence>
<dbReference type="AlphaFoldDB" id="D2VTP9"/>
<dbReference type="OrthoDB" id="671595at2759"/>
<evidence type="ECO:0000259" key="4">
    <source>
        <dbReference type="SMART" id="SM00093"/>
    </source>
</evidence>
<dbReference type="eggNOG" id="KOG2392">
    <property type="taxonomic scope" value="Eukaryota"/>
</dbReference>
<dbReference type="KEGG" id="ngr:NAEGRDRAFT_81185"/>
<dbReference type="Gene3D" id="3.30.497.10">
    <property type="entry name" value="Antithrombin, subunit I, domain 2"/>
    <property type="match status" value="1"/>
</dbReference>
<dbReference type="InParanoid" id="D2VTP9"/>
<dbReference type="GO" id="GO:0004867">
    <property type="term" value="F:serine-type endopeptidase inhibitor activity"/>
    <property type="evidence" value="ECO:0007669"/>
    <property type="project" value="InterPro"/>
</dbReference>
<feature type="compositionally biased region" description="Low complexity" evidence="3">
    <location>
        <begin position="34"/>
        <end position="47"/>
    </location>
</feature>
<dbReference type="InterPro" id="IPR042185">
    <property type="entry name" value="Serpin_sf_2"/>
</dbReference>